<evidence type="ECO:0000313" key="3">
    <source>
        <dbReference type="EMBL" id="AWV90986.1"/>
    </source>
</evidence>
<reference evidence="3 4" key="1">
    <citation type="submission" date="2018-06" db="EMBL/GenBank/DDBJ databases">
        <title>Lujinxingia sediminis gen. nov. sp. nov., a new facultative anaerobic member of the class Deltaproteobacteria, and proposal of Lujinxingaceae fam. nov.</title>
        <authorList>
            <person name="Guo L.-Y."/>
            <person name="Li C.-M."/>
            <person name="Wang S."/>
            <person name="Du Z.-J."/>
        </authorList>
    </citation>
    <scope>NUCLEOTIDE SEQUENCE [LARGE SCALE GENOMIC DNA]</scope>
    <source>
        <strain evidence="3 4">FA350</strain>
    </source>
</reference>
<dbReference type="PANTHER" id="PTHR45586:SF1">
    <property type="entry name" value="LIPOPOLYSACCHARIDE ASSEMBLY PROTEIN B"/>
    <property type="match status" value="1"/>
</dbReference>
<dbReference type="SUPFAM" id="SSF48452">
    <property type="entry name" value="TPR-like"/>
    <property type="match status" value="1"/>
</dbReference>
<evidence type="ECO:0000256" key="1">
    <source>
        <dbReference type="ARBA" id="ARBA00022737"/>
    </source>
</evidence>
<dbReference type="EMBL" id="CP030032">
    <property type="protein sequence ID" value="AWV90986.1"/>
    <property type="molecule type" value="Genomic_DNA"/>
</dbReference>
<dbReference type="PANTHER" id="PTHR45586">
    <property type="entry name" value="TPR REPEAT-CONTAINING PROTEIN PA4667"/>
    <property type="match status" value="1"/>
</dbReference>
<dbReference type="OrthoDB" id="5378867at2"/>
<name>A0A2Z4FQU0_9DELT</name>
<evidence type="ECO:0000256" key="2">
    <source>
        <dbReference type="ARBA" id="ARBA00022803"/>
    </source>
</evidence>
<proteinExistence type="predicted"/>
<keyword evidence="4" id="KW-1185">Reference proteome</keyword>
<protein>
    <submittedName>
        <fullName evidence="3">Uncharacterized protein</fullName>
    </submittedName>
</protein>
<gene>
    <name evidence="3" type="ORF">DN745_17300</name>
</gene>
<organism evidence="3 4">
    <name type="scientific">Bradymonas sediminis</name>
    <dbReference type="NCBI Taxonomy" id="1548548"/>
    <lineage>
        <taxon>Bacteria</taxon>
        <taxon>Deltaproteobacteria</taxon>
        <taxon>Bradymonadales</taxon>
        <taxon>Bradymonadaceae</taxon>
        <taxon>Bradymonas</taxon>
    </lineage>
</organism>
<dbReference type="KEGG" id="bsed:DN745_17300"/>
<dbReference type="InterPro" id="IPR051012">
    <property type="entry name" value="CellSynth/LPSAsmb/PSIAsmb"/>
</dbReference>
<dbReference type="AlphaFoldDB" id="A0A2Z4FQU0"/>
<dbReference type="Pfam" id="PF14559">
    <property type="entry name" value="TPR_19"/>
    <property type="match status" value="1"/>
</dbReference>
<dbReference type="Proteomes" id="UP000249799">
    <property type="component" value="Chromosome"/>
</dbReference>
<dbReference type="Gene3D" id="1.25.40.10">
    <property type="entry name" value="Tetratricopeptide repeat domain"/>
    <property type="match status" value="1"/>
</dbReference>
<keyword evidence="2" id="KW-0802">TPR repeat</keyword>
<dbReference type="InterPro" id="IPR011990">
    <property type="entry name" value="TPR-like_helical_dom_sf"/>
</dbReference>
<accession>A0A2Z4FQU0</accession>
<sequence>MCIDSDRRGKMILNDTEIWSLSKLGFVLYMREHHEEAAAIFRGLLHLQPRLPYSWYVLGLIRRDQGDAGEAAQALKHALSCDAEFWAARVVLAELFYQNGRPGEALTILKPILGARRTQDATRDAAIRRGRALWKCWQRGGRLRAK</sequence>
<keyword evidence="1" id="KW-0677">Repeat</keyword>
<evidence type="ECO:0000313" key="4">
    <source>
        <dbReference type="Proteomes" id="UP000249799"/>
    </source>
</evidence>